<keyword evidence="3 6" id="KW-0521">NADP</keyword>
<name>A0A1E7DTX5_9BACI</name>
<comment type="similarity">
    <text evidence="6">Belongs to the glucose-6-phosphate dehydrogenase family.</text>
</comment>
<dbReference type="Pfam" id="PF00479">
    <property type="entry name" value="G6PD_N"/>
    <property type="match status" value="1"/>
</dbReference>
<feature type="binding site" evidence="6">
    <location>
        <begin position="7"/>
        <end position="14"/>
    </location>
    <ligand>
        <name>NADP(+)</name>
        <dbReference type="ChEBI" id="CHEBI:58349"/>
    </ligand>
</feature>
<evidence type="ECO:0000313" key="10">
    <source>
        <dbReference type="Proteomes" id="UP000095658"/>
    </source>
</evidence>
<dbReference type="PIRSF" id="PIRSF000110">
    <property type="entry name" value="G6PD"/>
    <property type="match status" value="1"/>
</dbReference>
<dbReference type="GO" id="GO:0050661">
    <property type="term" value="F:NADP binding"/>
    <property type="evidence" value="ECO:0007669"/>
    <property type="project" value="UniProtKB-UniRule"/>
</dbReference>
<dbReference type="PANTHER" id="PTHR23429">
    <property type="entry name" value="GLUCOSE-6-PHOSPHATE 1-DEHYDROGENASE G6PD"/>
    <property type="match status" value="1"/>
</dbReference>
<dbReference type="Gene3D" id="3.30.360.10">
    <property type="entry name" value="Dihydrodipicolinate Reductase, domain 2"/>
    <property type="match status" value="1"/>
</dbReference>
<comment type="caution">
    <text evidence="9">The sequence shown here is derived from an EMBL/GenBank/DDBJ whole genome shotgun (WGS) entry which is preliminary data.</text>
</comment>
<dbReference type="GO" id="GO:0006006">
    <property type="term" value="P:glucose metabolic process"/>
    <property type="evidence" value="ECO:0007669"/>
    <property type="project" value="UniProtKB-KW"/>
</dbReference>
<dbReference type="UniPathway" id="UPA00115">
    <property type="reaction ID" value="UER00408"/>
</dbReference>
<dbReference type="GO" id="GO:0004345">
    <property type="term" value="F:glucose-6-phosphate dehydrogenase activity"/>
    <property type="evidence" value="ECO:0007669"/>
    <property type="project" value="UniProtKB-UniRule"/>
</dbReference>
<dbReference type="GO" id="GO:0009051">
    <property type="term" value="P:pentose-phosphate shunt, oxidative branch"/>
    <property type="evidence" value="ECO:0007669"/>
    <property type="project" value="TreeGrafter"/>
</dbReference>
<gene>
    <name evidence="6" type="primary">zwf</name>
    <name evidence="9" type="ORF">BA724_14500</name>
</gene>
<keyword evidence="5 6" id="KW-0119">Carbohydrate metabolism</keyword>
<dbReference type="GO" id="GO:0005829">
    <property type="term" value="C:cytosol"/>
    <property type="evidence" value="ECO:0007669"/>
    <property type="project" value="TreeGrafter"/>
</dbReference>
<dbReference type="InterPro" id="IPR036291">
    <property type="entry name" value="NAD(P)-bd_dom_sf"/>
</dbReference>
<comment type="function">
    <text evidence="6">Catalyzes the oxidation of glucose 6-phosphate to 6-phosphogluconolactone.</text>
</comment>
<dbReference type="Pfam" id="PF02781">
    <property type="entry name" value="G6PD_C"/>
    <property type="match status" value="1"/>
</dbReference>
<keyword evidence="10" id="KW-1185">Reference proteome</keyword>
<feature type="binding site" evidence="6">
    <location>
        <position position="339"/>
    </location>
    <ligand>
        <name>substrate</name>
    </ligand>
</feature>
<evidence type="ECO:0000313" key="9">
    <source>
        <dbReference type="EMBL" id="OES46479.1"/>
    </source>
</evidence>
<evidence type="ECO:0000259" key="8">
    <source>
        <dbReference type="Pfam" id="PF02781"/>
    </source>
</evidence>
<dbReference type="InterPro" id="IPR022674">
    <property type="entry name" value="G6P_DH_NAD-bd"/>
</dbReference>
<proteinExistence type="inferred from homology"/>
<dbReference type="NCBIfam" id="TIGR00871">
    <property type="entry name" value="zwf"/>
    <property type="match status" value="1"/>
</dbReference>
<dbReference type="InterPro" id="IPR022675">
    <property type="entry name" value="G6P_DH_C"/>
</dbReference>
<accession>A0A1E7DTX5</accession>
<evidence type="ECO:0000259" key="7">
    <source>
        <dbReference type="Pfam" id="PF00479"/>
    </source>
</evidence>
<evidence type="ECO:0000256" key="4">
    <source>
        <dbReference type="ARBA" id="ARBA00023002"/>
    </source>
</evidence>
<dbReference type="Gene3D" id="3.40.50.720">
    <property type="entry name" value="NAD(P)-binding Rossmann-like Domain"/>
    <property type="match status" value="1"/>
</dbReference>
<feature type="domain" description="Glucose-6-phosphate dehydrogenase C-terminal" evidence="8">
    <location>
        <begin position="192"/>
        <end position="474"/>
    </location>
</feature>
<keyword evidence="4 6" id="KW-0560">Oxidoreductase</keyword>
<dbReference type="SUPFAM" id="SSF55347">
    <property type="entry name" value="Glyceraldehyde-3-phosphate dehydrogenase-like, C-terminal domain"/>
    <property type="match status" value="1"/>
</dbReference>
<feature type="binding site" evidence="6">
    <location>
        <position position="177"/>
    </location>
    <ligand>
        <name>substrate</name>
    </ligand>
</feature>
<evidence type="ECO:0000256" key="2">
    <source>
        <dbReference type="ARBA" id="ARBA00022526"/>
    </source>
</evidence>
<dbReference type="EMBL" id="MAMP01000002">
    <property type="protein sequence ID" value="OES46479.1"/>
    <property type="molecule type" value="Genomic_DNA"/>
</dbReference>
<feature type="binding site" evidence="6">
    <location>
        <position position="234"/>
    </location>
    <ligand>
        <name>substrate</name>
    </ligand>
</feature>
<dbReference type="PRINTS" id="PR00079">
    <property type="entry name" value="G6PDHDRGNASE"/>
</dbReference>
<feature type="binding site" evidence="6">
    <location>
        <begin position="84"/>
        <end position="85"/>
    </location>
    <ligand>
        <name>NADP(+)</name>
        <dbReference type="ChEBI" id="CHEBI:58349"/>
    </ligand>
</feature>
<feature type="binding site" evidence="6">
    <location>
        <position position="147"/>
    </location>
    <ligand>
        <name>NADP(+)</name>
        <dbReference type="ChEBI" id="CHEBI:58349"/>
    </ligand>
</feature>
<feature type="binding site" evidence="6">
    <location>
        <position position="181"/>
    </location>
    <ligand>
        <name>substrate</name>
    </ligand>
</feature>
<evidence type="ECO:0000256" key="1">
    <source>
        <dbReference type="ARBA" id="ARBA00004937"/>
    </source>
</evidence>
<feature type="binding site" evidence="6">
    <location>
        <position position="344"/>
    </location>
    <ligand>
        <name>substrate</name>
    </ligand>
</feature>
<evidence type="ECO:0000256" key="5">
    <source>
        <dbReference type="ARBA" id="ARBA00023277"/>
    </source>
</evidence>
<dbReference type="EC" id="1.1.1.49" evidence="6"/>
<dbReference type="STRING" id="1714016.BA724_14500"/>
<feature type="domain" description="Glucose-6-phosphate dehydrogenase NAD-binding" evidence="7">
    <location>
        <begin position="4"/>
        <end position="186"/>
    </location>
</feature>
<protein>
    <recommendedName>
        <fullName evidence="6">Glucose-6-phosphate 1-dehydrogenase</fullName>
        <shortName evidence="6">G6PD</shortName>
        <ecNumber evidence="6">1.1.1.49</ecNumber>
    </recommendedName>
</protein>
<dbReference type="HAMAP" id="MF_00966">
    <property type="entry name" value="G6PD"/>
    <property type="match status" value="1"/>
</dbReference>
<comment type="pathway">
    <text evidence="1 6">Carbohydrate degradation; pentose phosphate pathway; D-ribulose 5-phosphate from D-glucose 6-phosphate (oxidative stage): step 1/3.</text>
</comment>
<dbReference type="PANTHER" id="PTHR23429:SF0">
    <property type="entry name" value="GLUCOSE-6-PHOSPHATE 1-DEHYDROGENASE"/>
    <property type="match status" value="1"/>
</dbReference>
<dbReference type="SUPFAM" id="SSF51735">
    <property type="entry name" value="NAD(P)-binding Rossmann-fold domains"/>
    <property type="match status" value="1"/>
</dbReference>
<evidence type="ECO:0000256" key="3">
    <source>
        <dbReference type="ARBA" id="ARBA00022857"/>
    </source>
</evidence>
<dbReference type="InterPro" id="IPR001282">
    <property type="entry name" value="G6P_DH"/>
</dbReference>
<reference evidence="9 10" key="1">
    <citation type="submission" date="2016-06" db="EMBL/GenBank/DDBJ databases">
        <title>Domibacillus iocasae genome sequencing.</title>
        <authorList>
            <person name="Verma A."/>
            <person name="Pal Y."/>
            <person name="Ojha A.K."/>
            <person name="Krishnamurthi S."/>
        </authorList>
    </citation>
    <scope>NUCLEOTIDE SEQUENCE [LARGE SCALE GENOMIC DNA]</scope>
    <source>
        <strain evidence="9 10">DSM 29979</strain>
    </source>
</reference>
<keyword evidence="2 6" id="KW-0313">Glucose metabolism</keyword>
<feature type="active site" description="Proton acceptor" evidence="6">
    <location>
        <position position="239"/>
    </location>
</feature>
<dbReference type="Proteomes" id="UP000095658">
    <property type="component" value="Unassembled WGS sequence"/>
</dbReference>
<sequence length="482" mass="54851">MTFVLFGATGDLAKRKIFPALYNLFLDGKMPDSFSIIGLGRREWSDQKFQTHVEESIRSFSRRIMEDNPKMNQFLHAFHYSAVDITDQQAYTTLLNDIQKQENELSIPENRLFYLSVAPDLVDTITANIKSSGLGSVNGWKRLIIEKPFGHDLASARTLNAKLSESFEEKEIYRIDHYLGKPMVQNLEALVSANPALEALWNRDHITNVQITASETVGVEERAGYYDRAGAIRDMVQNHLLQLIMMTAMHLPEDSDAEKVRAEKRKVMEYLRPLQKEDVEANVIRGQYGPGEILGAPAGGYLEEPGIEASSRNDTFIAARLWVDNDFWAGVPFYIRTGKRMKDKSTRIVIEFKHSGKVDAAPNLLTIDISPFEGVSFQLNMKNPFNNQIEPVVIDFSANSKDVPEAYELLLSDALRGNPTFFAHWKEVELSWEWVQPILDVFEEDKVPLHVYPAGSMGPDASQQLLKEDGFSWWDHVYEQNK</sequence>
<feature type="binding site" evidence="6">
    <location>
        <position position="215"/>
    </location>
    <ligand>
        <name>substrate</name>
    </ligand>
</feature>
<evidence type="ECO:0000256" key="6">
    <source>
        <dbReference type="HAMAP-Rule" id="MF_00966"/>
    </source>
</evidence>
<dbReference type="AlphaFoldDB" id="A0A1E7DTX5"/>
<organism evidence="9 10">
    <name type="scientific">Domibacillus iocasae</name>
    <dbReference type="NCBI Taxonomy" id="1714016"/>
    <lineage>
        <taxon>Bacteria</taxon>
        <taxon>Bacillati</taxon>
        <taxon>Bacillota</taxon>
        <taxon>Bacilli</taxon>
        <taxon>Bacillales</taxon>
        <taxon>Bacillaceae</taxon>
        <taxon>Domibacillus</taxon>
    </lineage>
</organism>
<feature type="binding site" evidence="6">
    <location>
        <position position="41"/>
    </location>
    <ligand>
        <name>NADP(+)</name>
        <dbReference type="ChEBI" id="CHEBI:58349"/>
    </ligand>
</feature>
<comment type="catalytic activity">
    <reaction evidence="6">
        <text>D-glucose 6-phosphate + NADP(+) = 6-phospho-D-glucono-1,5-lactone + NADPH + H(+)</text>
        <dbReference type="Rhea" id="RHEA:15841"/>
        <dbReference type="ChEBI" id="CHEBI:15378"/>
        <dbReference type="ChEBI" id="CHEBI:57783"/>
        <dbReference type="ChEBI" id="CHEBI:57955"/>
        <dbReference type="ChEBI" id="CHEBI:58349"/>
        <dbReference type="ChEBI" id="CHEBI:61548"/>
        <dbReference type="EC" id="1.1.1.49"/>
    </reaction>
</comment>